<evidence type="ECO:0000313" key="2">
    <source>
        <dbReference type="EMBL" id="KAJ8099508.1"/>
    </source>
</evidence>
<reference evidence="2" key="1">
    <citation type="submission" date="2023-03" db="EMBL/GenBank/DDBJ databases">
        <title>Near-Complete genome sequence of Lipomyces tetrasporous NRRL Y-64009, an oleaginous yeast capable of growing on lignocellulosic hydrolysates.</title>
        <authorList>
            <consortium name="Lawrence Berkeley National Laboratory"/>
            <person name="Jagtap S.S."/>
            <person name="Liu J.-J."/>
            <person name="Walukiewicz H.E."/>
            <person name="Pangilinan J."/>
            <person name="Lipzen A."/>
            <person name="Ahrendt S."/>
            <person name="Koriabine M."/>
            <person name="Cobaugh K."/>
            <person name="Salamov A."/>
            <person name="Yoshinaga Y."/>
            <person name="Ng V."/>
            <person name="Daum C."/>
            <person name="Grigoriev I.V."/>
            <person name="Slininger P.J."/>
            <person name="Dien B.S."/>
            <person name="Jin Y.-S."/>
            <person name="Rao C.V."/>
        </authorList>
    </citation>
    <scope>NUCLEOTIDE SEQUENCE</scope>
    <source>
        <strain evidence="2">NRRL Y-64009</strain>
    </source>
</reference>
<dbReference type="AlphaFoldDB" id="A0AAD7QQA3"/>
<feature type="domain" description="Luciferase" evidence="1">
    <location>
        <begin position="174"/>
        <end position="252"/>
    </location>
</feature>
<dbReference type="Pfam" id="PF17648">
    <property type="entry name" value="Luciferase"/>
    <property type="match status" value="1"/>
</dbReference>
<dbReference type="Proteomes" id="UP001217417">
    <property type="component" value="Unassembled WGS sequence"/>
</dbReference>
<dbReference type="GeneID" id="80883280"/>
<dbReference type="EMBL" id="JARPMG010000007">
    <property type="protein sequence ID" value="KAJ8099508.1"/>
    <property type="molecule type" value="Genomic_DNA"/>
</dbReference>
<dbReference type="PANTHER" id="PTHR38695">
    <property type="entry name" value="AMINO ACID PERMEASE_ SLC12A DOMAIN-CONTAINING PROTEIN"/>
    <property type="match status" value="1"/>
</dbReference>
<dbReference type="InterPro" id="IPR040841">
    <property type="entry name" value="Luciferase_dom"/>
</dbReference>
<organism evidence="2 3">
    <name type="scientific">Lipomyces tetrasporus</name>
    <dbReference type="NCBI Taxonomy" id="54092"/>
    <lineage>
        <taxon>Eukaryota</taxon>
        <taxon>Fungi</taxon>
        <taxon>Dikarya</taxon>
        <taxon>Ascomycota</taxon>
        <taxon>Saccharomycotina</taxon>
        <taxon>Lipomycetes</taxon>
        <taxon>Lipomycetales</taxon>
        <taxon>Lipomycetaceae</taxon>
        <taxon>Lipomyces</taxon>
    </lineage>
</organism>
<dbReference type="PANTHER" id="PTHR38695:SF1">
    <property type="entry name" value="AMINO ACID PERMEASE_ SLC12A DOMAIN-CONTAINING PROTEIN"/>
    <property type="match status" value="1"/>
</dbReference>
<dbReference type="RefSeq" id="XP_056042958.1">
    <property type="nucleotide sequence ID" value="XM_056188114.1"/>
</dbReference>
<protein>
    <recommendedName>
        <fullName evidence="1">Luciferase domain-containing protein</fullName>
    </recommendedName>
</protein>
<evidence type="ECO:0000313" key="3">
    <source>
        <dbReference type="Proteomes" id="UP001217417"/>
    </source>
</evidence>
<accession>A0AAD7QQA3</accession>
<dbReference type="InterPro" id="IPR048273">
    <property type="entry name" value="Luciferase"/>
</dbReference>
<name>A0AAD7QQA3_9ASCO</name>
<evidence type="ECO:0000259" key="1">
    <source>
        <dbReference type="Pfam" id="PF17648"/>
    </source>
</evidence>
<gene>
    <name evidence="2" type="ORF">POJ06DRAFT_257157</name>
</gene>
<comment type="caution">
    <text evidence="2">The sequence shown here is derived from an EMBL/GenBank/DDBJ whole genome shotgun (WGS) entry which is preliminary data.</text>
</comment>
<sequence length="261" mass="29268">MPPRIFSTLRRHPLLTAAALLCFSATTIPAYQDYQLYMSYGPGGPPYNAFGWFITRFLITPFTQEMFGAEVYQQRINQGETTTFIHLPDGKLLPRRKGEIPVVGPHAVPQRQINQLPNEEIKRNSTDALNAVATNNSKLVKLAPSHLERHTDAMWLTDAIPLSSRIQEAVQTLGEVSHIHGTSDHSVHVVLSPADAKEVIDAGWGQRRSFSRWKPVATLTRANVNIPATYNLVYAPRNQEEIEVVMELVRASLRYMSGGQR</sequence>
<proteinExistence type="predicted"/>
<keyword evidence="3" id="KW-1185">Reference proteome</keyword>